<name>A0A9D1T6N9_9FIRM</name>
<dbReference type="PANTHER" id="PTHR32494">
    <property type="entry name" value="ALLANTOATE DEIMINASE-RELATED"/>
    <property type="match status" value="1"/>
</dbReference>
<accession>A0A9D1T6N9</accession>
<sequence length="440" mass="48075">MPNINSDRLWKHLRQLAGIGKNQDGSITRFPFTPQDRQAELLILSFMEEAGLDAGRDAAGNLIGRWIPEGLPAISTTEASPDALSSPVIAGSHYDTVLEGGAFDGCLGLLGAIEAVQTLRENGFTPSCPIYVIGFKDEEGNRFGYGMVGSRSICGRIEPEGLSSRDRDGISLKDAMTAYGLDPSRLADCRIFPVRAMLELHIEQGSVLENTGCTIGIVEGIAGLERHTIRIEGNSAHAGATPMEGRQDPVTAMSRWILEVTRLAKEREHCVATVGSIQVSPGACNIICSSAEFSLDLRSLRDQDRKEIMEEMAAFEEQLIRQERVRITRWMDQEIPSAPCDDRLKSCMEEICQRNSFSFRRLMSGAGHDSMNFSGICPIGMTFVPSVGGFSHRKEEFTSVKDCAAGVQVLMEMILAAQNLPSPMATSHSQVLTSGFREIK</sequence>
<feature type="binding site" evidence="3">
    <location>
        <position position="139"/>
    </location>
    <ligand>
        <name>Zn(2+)</name>
        <dbReference type="ChEBI" id="CHEBI:29105"/>
        <label>2</label>
    </ligand>
</feature>
<evidence type="ECO:0000256" key="2">
    <source>
        <dbReference type="ARBA" id="ARBA00022801"/>
    </source>
</evidence>
<dbReference type="InterPro" id="IPR002933">
    <property type="entry name" value="Peptidase_M20"/>
</dbReference>
<dbReference type="Gene3D" id="3.30.70.360">
    <property type="match status" value="1"/>
</dbReference>
<protein>
    <submittedName>
        <fullName evidence="6">M20 family metallo-hydrolase</fullName>
    </submittedName>
</protein>
<evidence type="ECO:0000313" key="7">
    <source>
        <dbReference type="Proteomes" id="UP000886723"/>
    </source>
</evidence>
<evidence type="ECO:0000256" key="1">
    <source>
        <dbReference type="ARBA" id="ARBA00006153"/>
    </source>
</evidence>
<dbReference type="CDD" id="cd03884">
    <property type="entry name" value="M20_bAS"/>
    <property type="match status" value="1"/>
</dbReference>
<dbReference type="InterPro" id="IPR036264">
    <property type="entry name" value="Bact_exopeptidase_dim_dom"/>
</dbReference>
<organism evidence="6 7">
    <name type="scientific">Candidatus Pullilachnospira stercoravium</name>
    <dbReference type="NCBI Taxonomy" id="2840913"/>
    <lineage>
        <taxon>Bacteria</taxon>
        <taxon>Bacillati</taxon>
        <taxon>Bacillota</taxon>
        <taxon>Clostridia</taxon>
        <taxon>Lachnospirales</taxon>
        <taxon>Lachnospiraceae</taxon>
        <taxon>Lachnospiraceae incertae sedis</taxon>
        <taxon>Candidatus Pullilachnospira</taxon>
    </lineage>
</organism>
<dbReference type="PANTHER" id="PTHR32494:SF5">
    <property type="entry name" value="ALLANTOATE AMIDOHYDROLASE"/>
    <property type="match status" value="1"/>
</dbReference>
<dbReference type="Pfam" id="PF01546">
    <property type="entry name" value="Peptidase_M20"/>
    <property type="match status" value="1"/>
</dbReference>
<feature type="binding site" evidence="3">
    <location>
        <position position="104"/>
    </location>
    <ligand>
        <name>Zn(2+)</name>
        <dbReference type="ChEBI" id="CHEBI:29105"/>
        <label>1</label>
    </ligand>
</feature>
<feature type="domain" description="Peptidase M20 dimerisation" evidence="5">
    <location>
        <begin position="227"/>
        <end position="315"/>
    </location>
</feature>
<comment type="cofactor">
    <cofactor evidence="3">
        <name>Zn(2+)</name>
        <dbReference type="ChEBI" id="CHEBI:29105"/>
    </cofactor>
    <text evidence="3">Binds 2 Zn(2+) ions per subunit.</text>
</comment>
<dbReference type="Proteomes" id="UP000886723">
    <property type="component" value="Unassembled WGS sequence"/>
</dbReference>
<keyword evidence="3" id="KW-0862">Zinc</keyword>
<feature type="binding site" evidence="4">
    <location>
        <position position="298"/>
    </location>
    <ligand>
        <name>allantoate</name>
        <dbReference type="ChEBI" id="CHEBI:17536"/>
    </ligand>
</feature>
<dbReference type="GO" id="GO:0046872">
    <property type="term" value="F:metal ion binding"/>
    <property type="evidence" value="ECO:0007669"/>
    <property type="project" value="UniProtKB-KW"/>
</dbReference>
<dbReference type="InterPro" id="IPR011650">
    <property type="entry name" value="Peptidase_M20_dimer"/>
</dbReference>
<evidence type="ECO:0000256" key="4">
    <source>
        <dbReference type="PIRSR" id="PIRSR001235-2"/>
    </source>
</evidence>
<dbReference type="EMBL" id="DVON01000129">
    <property type="protein sequence ID" value="HIV12658.1"/>
    <property type="molecule type" value="Genomic_DNA"/>
</dbReference>
<evidence type="ECO:0000259" key="5">
    <source>
        <dbReference type="Pfam" id="PF07687"/>
    </source>
</evidence>
<feature type="binding site" evidence="3">
    <location>
        <position position="104"/>
    </location>
    <ligand>
        <name>Zn(2+)</name>
        <dbReference type="ChEBI" id="CHEBI:29105"/>
        <label>2</label>
    </ligand>
</feature>
<dbReference type="SUPFAM" id="SSF55031">
    <property type="entry name" value="Bacterial exopeptidase dimerisation domain"/>
    <property type="match status" value="1"/>
</dbReference>
<feature type="binding site" evidence="3">
    <location>
        <position position="93"/>
    </location>
    <ligand>
        <name>Zn(2+)</name>
        <dbReference type="ChEBI" id="CHEBI:29105"/>
        <label>1</label>
    </ligand>
</feature>
<evidence type="ECO:0000313" key="6">
    <source>
        <dbReference type="EMBL" id="HIV12658.1"/>
    </source>
</evidence>
<dbReference type="Pfam" id="PF07687">
    <property type="entry name" value="M20_dimer"/>
    <property type="match status" value="1"/>
</dbReference>
<feature type="binding site" evidence="3">
    <location>
        <position position="201"/>
    </location>
    <ligand>
        <name>Zn(2+)</name>
        <dbReference type="ChEBI" id="CHEBI:29105"/>
        <label>1</label>
    </ligand>
</feature>
<evidence type="ECO:0000256" key="3">
    <source>
        <dbReference type="PIRSR" id="PIRSR001235-1"/>
    </source>
</evidence>
<dbReference type="SUPFAM" id="SSF53187">
    <property type="entry name" value="Zn-dependent exopeptidases"/>
    <property type="match status" value="1"/>
</dbReference>
<dbReference type="PIRSF" id="PIRSF001235">
    <property type="entry name" value="Amidase_carbamoylase"/>
    <property type="match status" value="1"/>
</dbReference>
<proteinExistence type="inferred from homology"/>
<keyword evidence="3" id="KW-0479">Metal-binding</keyword>
<feature type="binding site" evidence="4">
    <location>
        <position position="285"/>
    </location>
    <ligand>
        <name>allantoate</name>
        <dbReference type="ChEBI" id="CHEBI:17536"/>
    </ligand>
</feature>
<gene>
    <name evidence="6" type="ORF">IAA63_05895</name>
</gene>
<dbReference type="AlphaFoldDB" id="A0A9D1T6N9"/>
<comment type="similarity">
    <text evidence="1">Belongs to the peptidase M20 family.</text>
</comment>
<feature type="binding site" evidence="3">
    <location>
        <position position="392"/>
    </location>
    <ligand>
        <name>Zn(2+)</name>
        <dbReference type="ChEBI" id="CHEBI:29105"/>
        <label>2</label>
    </ligand>
</feature>
<feature type="binding site" evidence="4">
    <location>
        <position position="226"/>
    </location>
    <ligand>
        <name>allantoate</name>
        <dbReference type="ChEBI" id="CHEBI:17536"/>
    </ligand>
</feature>
<reference evidence="6" key="2">
    <citation type="journal article" date="2021" name="PeerJ">
        <title>Extensive microbial diversity within the chicken gut microbiome revealed by metagenomics and culture.</title>
        <authorList>
            <person name="Gilroy R."/>
            <person name="Ravi A."/>
            <person name="Getino M."/>
            <person name="Pursley I."/>
            <person name="Horton D.L."/>
            <person name="Alikhan N.F."/>
            <person name="Baker D."/>
            <person name="Gharbi K."/>
            <person name="Hall N."/>
            <person name="Watson M."/>
            <person name="Adriaenssens E.M."/>
            <person name="Foster-Nyarko E."/>
            <person name="Jarju S."/>
            <person name="Secka A."/>
            <person name="Antonio M."/>
            <person name="Oren A."/>
            <person name="Chaudhuri R.R."/>
            <person name="La Ragione R."/>
            <person name="Hildebrand F."/>
            <person name="Pallen M.J."/>
        </authorList>
    </citation>
    <scope>NUCLEOTIDE SEQUENCE</scope>
    <source>
        <strain evidence="6">ChiBcec2-4451</strain>
    </source>
</reference>
<dbReference type="InterPro" id="IPR010158">
    <property type="entry name" value="Amidase_Cbmase"/>
</dbReference>
<keyword evidence="2" id="KW-0378">Hydrolase</keyword>
<dbReference type="GO" id="GO:0016813">
    <property type="term" value="F:hydrolase activity, acting on carbon-nitrogen (but not peptide) bonds, in linear amidines"/>
    <property type="evidence" value="ECO:0007669"/>
    <property type="project" value="InterPro"/>
</dbReference>
<dbReference type="Gene3D" id="3.40.630.10">
    <property type="entry name" value="Zn peptidases"/>
    <property type="match status" value="1"/>
</dbReference>
<reference evidence="6" key="1">
    <citation type="submission" date="2020-10" db="EMBL/GenBank/DDBJ databases">
        <authorList>
            <person name="Gilroy R."/>
        </authorList>
    </citation>
    <scope>NUCLEOTIDE SEQUENCE</scope>
    <source>
        <strain evidence="6">ChiBcec2-4451</strain>
    </source>
</reference>
<comment type="caution">
    <text evidence="6">The sequence shown here is derived from an EMBL/GenBank/DDBJ whole genome shotgun (WGS) entry which is preliminary data.</text>
</comment>
<dbReference type="NCBIfam" id="TIGR01879">
    <property type="entry name" value="hydantase"/>
    <property type="match status" value="1"/>
</dbReference>